<dbReference type="KEGG" id="tper:IWA51_00800"/>
<evidence type="ECO:0000313" key="2">
    <source>
        <dbReference type="Proteomes" id="UP000595224"/>
    </source>
</evidence>
<evidence type="ECO:0000313" key="1">
    <source>
        <dbReference type="EMBL" id="QQA01194.1"/>
    </source>
</evidence>
<sequence length="192" mass="21931">MKQDNKTRTYMFIGIPGSGKSNVLFKFLRQKILEEKRFGNDKRIEPPCEVLSFNDFNICAGEMCRKICRMMSVPCKTEISKAPEDYSYSPDKTYLVDTSGNLGKQKSVYDFFSKPVFAAKCFLAVPAIIDLQILSGLLEQYSFLKDFQVVLTFCDFANDKKINQISEFFESRKIRIAARNTSGIIDGSLEFL</sequence>
<dbReference type="Gene3D" id="3.40.50.300">
    <property type="entry name" value="P-loop containing nucleotide triphosphate hydrolases"/>
    <property type="match status" value="1"/>
</dbReference>
<protein>
    <submittedName>
        <fullName evidence="1">Uncharacterized protein</fullName>
    </submittedName>
</protein>
<name>A0A7T3V5J6_9SPIR</name>
<dbReference type="SUPFAM" id="SSF52540">
    <property type="entry name" value="P-loop containing nucleoside triphosphate hydrolases"/>
    <property type="match status" value="1"/>
</dbReference>
<dbReference type="InterPro" id="IPR027417">
    <property type="entry name" value="P-loop_NTPase"/>
</dbReference>
<proteinExistence type="predicted"/>
<dbReference type="RefSeq" id="WP_198442787.1">
    <property type="nucleotide sequence ID" value="NZ_CBCSHE010000028.1"/>
</dbReference>
<accession>A0A7T3V5J6</accession>
<dbReference type="Proteomes" id="UP000595224">
    <property type="component" value="Chromosome"/>
</dbReference>
<reference evidence="1 2" key="1">
    <citation type="submission" date="2020-11" db="EMBL/GenBank/DDBJ databases">
        <title>Treponema Peruensis nv. sp., first commensal Treponema isolated from human feces.</title>
        <authorList>
            <person name="Belkhou C."/>
            <person name="Raes J."/>
        </authorList>
    </citation>
    <scope>NUCLEOTIDE SEQUENCE [LARGE SCALE GENOMIC DNA]</scope>
    <source>
        <strain evidence="1 2">RCC2812</strain>
    </source>
</reference>
<organism evidence="1 2">
    <name type="scientific">Treponema peruense</name>
    <dbReference type="NCBI Taxonomy" id="2787628"/>
    <lineage>
        <taxon>Bacteria</taxon>
        <taxon>Pseudomonadati</taxon>
        <taxon>Spirochaetota</taxon>
        <taxon>Spirochaetia</taxon>
        <taxon>Spirochaetales</taxon>
        <taxon>Treponemataceae</taxon>
        <taxon>Treponema</taxon>
    </lineage>
</organism>
<dbReference type="AlphaFoldDB" id="A0A7T3V5J6"/>
<keyword evidence="2" id="KW-1185">Reference proteome</keyword>
<gene>
    <name evidence="1" type="ORF">IWA51_00800</name>
</gene>
<dbReference type="EMBL" id="CP064936">
    <property type="protein sequence ID" value="QQA01194.1"/>
    <property type="molecule type" value="Genomic_DNA"/>
</dbReference>